<dbReference type="InterPro" id="IPR013083">
    <property type="entry name" value="Znf_RING/FYVE/PHD"/>
</dbReference>
<dbReference type="AlphaFoldDB" id="A0A815V788"/>
<name>A0A815V788_9BILA</name>
<proteinExistence type="predicted"/>
<evidence type="ECO:0000313" key="1">
    <source>
        <dbReference type="EMBL" id="CAF1250797.1"/>
    </source>
</evidence>
<evidence type="ECO:0000313" key="3">
    <source>
        <dbReference type="Proteomes" id="UP000663870"/>
    </source>
</evidence>
<comment type="caution">
    <text evidence="2">The sequence shown here is derived from an EMBL/GenBank/DDBJ whole genome shotgun (WGS) entry which is preliminary data.</text>
</comment>
<dbReference type="Proteomes" id="UP000663870">
    <property type="component" value="Unassembled WGS sequence"/>
</dbReference>
<dbReference type="Pfam" id="PF13920">
    <property type="entry name" value="zf-C3HC4_3"/>
    <property type="match status" value="1"/>
</dbReference>
<reference evidence="2" key="1">
    <citation type="submission" date="2021-02" db="EMBL/GenBank/DDBJ databases">
        <authorList>
            <person name="Nowell W R."/>
        </authorList>
    </citation>
    <scope>NUCLEOTIDE SEQUENCE</scope>
</reference>
<accession>A0A815V788</accession>
<gene>
    <name evidence="2" type="ORF">JXQ802_LOCUS42318</name>
    <name evidence="1" type="ORF">PYM288_LOCUS27370</name>
</gene>
<evidence type="ECO:0008006" key="4">
    <source>
        <dbReference type="Google" id="ProtNLM"/>
    </source>
</evidence>
<dbReference type="Gene3D" id="3.30.40.10">
    <property type="entry name" value="Zinc/RING finger domain, C3HC4 (zinc finger)"/>
    <property type="match status" value="1"/>
</dbReference>
<keyword evidence="3" id="KW-1185">Reference proteome</keyword>
<dbReference type="EMBL" id="CAJNOH010001792">
    <property type="protein sequence ID" value="CAF1250797.1"/>
    <property type="molecule type" value="Genomic_DNA"/>
</dbReference>
<protein>
    <recommendedName>
        <fullName evidence="4">RING-type domain-containing protein</fullName>
    </recommendedName>
</protein>
<sequence>MEGQAQSDSQGSEELCEVHITTDQRVLNHHSDSSQSLIDHEMSSINRITQEQQIIVNYGSCVMCNINERCVLFVGCNHLACCDQCSTTCNDTCPVRNCNKPIKERLHVFKP</sequence>
<evidence type="ECO:0000313" key="2">
    <source>
        <dbReference type="EMBL" id="CAF1532160.1"/>
    </source>
</evidence>
<organism evidence="2 3">
    <name type="scientific">Rotaria sordida</name>
    <dbReference type="NCBI Taxonomy" id="392033"/>
    <lineage>
        <taxon>Eukaryota</taxon>
        <taxon>Metazoa</taxon>
        <taxon>Spiralia</taxon>
        <taxon>Gnathifera</taxon>
        <taxon>Rotifera</taxon>
        <taxon>Eurotatoria</taxon>
        <taxon>Bdelloidea</taxon>
        <taxon>Philodinida</taxon>
        <taxon>Philodinidae</taxon>
        <taxon>Rotaria</taxon>
    </lineage>
</organism>
<dbReference type="EMBL" id="CAJNOL010002836">
    <property type="protein sequence ID" value="CAF1532160.1"/>
    <property type="molecule type" value="Genomic_DNA"/>
</dbReference>
<dbReference type="Proteomes" id="UP000663854">
    <property type="component" value="Unassembled WGS sequence"/>
</dbReference>